<evidence type="ECO:0000256" key="1">
    <source>
        <dbReference type="SAM" id="MobiDB-lite"/>
    </source>
</evidence>
<feature type="compositionally biased region" description="Polar residues" evidence="1">
    <location>
        <begin position="82"/>
        <end position="92"/>
    </location>
</feature>
<dbReference type="Proteomes" id="UP000046187">
    <property type="component" value="Unassembled WGS sequence"/>
</dbReference>
<protein>
    <submittedName>
        <fullName evidence="2">Putative type III effector protein</fullName>
    </submittedName>
</protein>
<sequence length="296" mass="31106">MKLTRQNSAPASIPSALPGHADAVHQSDGFVPATQPSPSAPLQGLAPPSARLRAGARAKTNANLAGGEPSSTETRQWHPDAGQSSHAASQRAESSHHAGQPPGGQQMVTASATPGSLAERRLVASDRLKAQLRADLKKRTFAEPSNEQEALQEEYMQWADARLQERVDAFGPDAAYEVAGDMQAVGKNASLPIAYECLRSFLVGALRTPLGISAATAYQSSRAPASEPVSTAAFSGVISGMGSYTCDTLLIPSMDRRARVANLPRFQAVDPKILVPDASGPVGNRCGRKQALHATR</sequence>
<dbReference type="AlphaFoldDB" id="A0A0K2ZCV1"/>
<feature type="region of interest" description="Disordered" evidence="1">
    <location>
        <begin position="1"/>
        <end position="114"/>
    </location>
</feature>
<gene>
    <name evidence="2" type="ORF">XTALMG727_0242</name>
</gene>
<proteinExistence type="predicted"/>
<feature type="compositionally biased region" description="Polar residues" evidence="1">
    <location>
        <begin position="1"/>
        <end position="10"/>
    </location>
</feature>
<accession>A0A0K2ZCV1</accession>
<evidence type="ECO:0000313" key="2">
    <source>
        <dbReference type="EMBL" id="CTP82452.1"/>
    </source>
</evidence>
<reference evidence="3" key="1">
    <citation type="submission" date="2015-07" db="EMBL/GenBank/DDBJ databases">
        <authorList>
            <person name="Wibberg D."/>
        </authorList>
    </citation>
    <scope>NUCLEOTIDE SEQUENCE [LARGE SCALE GENOMIC DNA]</scope>
</reference>
<keyword evidence="3" id="KW-1185">Reference proteome</keyword>
<name>A0A0K2ZCV1_9XANT</name>
<dbReference type="EMBL" id="CXOI01000005">
    <property type="protein sequence ID" value="CTP82452.1"/>
    <property type="molecule type" value="Genomic_DNA"/>
</dbReference>
<evidence type="ECO:0000313" key="3">
    <source>
        <dbReference type="Proteomes" id="UP000046187"/>
    </source>
</evidence>
<organism evidence="2 3">
    <name type="scientific">Xanthomonas graminis pv. arrhenatheri LMG 727</name>
    <dbReference type="NCBI Taxonomy" id="1195923"/>
    <lineage>
        <taxon>Bacteria</taxon>
        <taxon>Pseudomonadati</taxon>
        <taxon>Pseudomonadota</taxon>
        <taxon>Gammaproteobacteria</taxon>
        <taxon>Lysobacterales</taxon>
        <taxon>Lysobacteraceae</taxon>
        <taxon>Xanthomonas</taxon>
        <taxon>Xanthomonas translucens group</taxon>
        <taxon>Xanthomonas graminis</taxon>
    </lineage>
</organism>